<protein>
    <submittedName>
        <fullName evidence="2">Uncharacterized protein</fullName>
    </submittedName>
</protein>
<evidence type="ECO:0000313" key="2">
    <source>
        <dbReference type="EMBL" id="JAH07804.1"/>
    </source>
</evidence>
<dbReference type="AlphaFoldDB" id="A0A0E9PTK4"/>
<organism evidence="2">
    <name type="scientific">Anguilla anguilla</name>
    <name type="common">European freshwater eel</name>
    <name type="synonym">Muraena anguilla</name>
    <dbReference type="NCBI Taxonomy" id="7936"/>
    <lineage>
        <taxon>Eukaryota</taxon>
        <taxon>Metazoa</taxon>
        <taxon>Chordata</taxon>
        <taxon>Craniata</taxon>
        <taxon>Vertebrata</taxon>
        <taxon>Euteleostomi</taxon>
        <taxon>Actinopterygii</taxon>
        <taxon>Neopterygii</taxon>
        <taxon>Teleostei</taxon>
        <taxon>Anguilliformes</taxon>
        <taxon>Anguillidae</taxon>
        <taxon>Anguilla</taxon>
    </lineage>
</organism>
<keyword evidence="1" id="KW-0472">Membrane</keyword>
<proteinExistence type="predicted"/>
<keyword evidence="1" id="KW-0812">Transmembrane</keyword>
<feature type="transmembrane region" description="Helical" evidence="1">
    <location>
        <begin position="17"/>
        <end position="37"/>
    </location>
</feature>
<reference evidence="2" key="1">
    <citation type="submission" date="2014-11" db="EMBL/GenBank/DDBJ databases">
        <authorList>
            <person name="Amaro Gonzalez C."/>
        </authorList>
    </citation>
    <scope>NUCLEOTIDE SEQUENCE</scope>
</reference>
<reference evidence="2" key="2">
    <citation type="journal article" date="2015" name="Fish Shellfish Immunol.">
        <title>Early steps in the European eel (Anguilla anguilla)-Vibrio vulnificus interaction in the gills: Role of the RtxA13 toxin.</title>
        <authorList>
            <person name="Callol A."/>
            <person name="Pajuelo D."/>
            <person name="Ebbesson L."/>
            <person name="Teles M."/>
            <person name="MacKenzie S."/>
            <person name="Amaro C."/>
        </authorList>
    </citation>
    <scope>NUCLEOTIDE SEQUENCE</scope>
</reference>
<accession>A0A0E9PTK4</accession>
<sequence>MATFAAVYKKLLTVQHLGYVTFIPILSYMTWLTLTYGMC</sequence>
<dbReference type="EMBL" id="GBXM01041090">
    <property type="protein sequence ID" value="JAH67487.1"/>
    <property type="molecule type" value="Transcribed_RNA"/>
</dbReference>
<evidence type="ECO:0000256" key="1">
    <source>
        <dbReference type="SAM" id="Phobius"/>
    </source>
</evidence>
<keyword evidence="1" id="KW-1133">Transmembrane helix</keyword>
<dbReference type="EMBL" id="GBXM01100773">
    <property type="protein sequence ID" value="JAH07804.1"/>
    <property type="molecule type" value="Transcribed_RNA"/>
</dbReference>
<name>A0A0E9PTK4_ANGAN</name>